<proteinExistence type="predicted"/>
<dbReference type="EMBL" id="JBFTWV010000155">
    <property type="protein sequence ID" value="KAL2785093.1"/>
    <property type="molecule type" value="Genomic_DNA"/>
</dbReference>
<keyword evidence="1" id="KW-0732">Signal</keyword>
<keyword evidence="3" id="KW-1185">Reference proteome</keyword>
<evidence type="ECO:0008006" key="4">
    <source>
        <dbReference type="Google" id="ProtNLM"/>
    </source>
</evidence>
<accession>A0ABR4FPA7</accession>
<sequence>MKARSLLVMMSMAGVAAEINQYPLIVRLLLTRSVTDSHALCFVQLPGKTTPGRFSTFSWLCLFLLCDLGSWLFATPYV</sequence>
<comment type="caution">
    <text evidence="2">The sequence shown here is derived from an EMBL/GenBank/DDBJ whole genome shotgun (WGS) entry which is preliminary data.</text>
</comment>
<reference evidence="2 3" key="1">
    <citation type="submission" date="2024-07" db="EMBL/GenBank/DDBJ databases">
        <title>Section-level genome sequencing and comparative genomics of Aspergillus sections Usti and Cavernicolus.</title>
        <authorList>
            <consortium name="Lawrence Berkeley National Laboratory"/>
            <person name="Nybo J.L."/>
            <person name="Vesth T.C."/>
            <person name="Theobald S."/>
            <person name="Frisvad J.C."/>
            <person name="Larsen T.O."/>
            <person name="Kjaerboelling I."/>
            <person name="Rothschild-Mancinelli K."/>
            <person name="Lyhne E.K."/>
            <person name="Kogle M.E."/>
            <person name="Barry K."/>
            <person name="Clum A."/>
            <person name="Na H."/>
            <person name="Ledsgaard L."/>
            <person name="Lin J."/>
            <person name="Lipzen A."/>
            <person name="Kuo A."/>
            <person name="Riley R."/>
            <person name="Mondo S."/>
            <person name="Labutti K."/>
            <person name="Haridas S."/>
            <person name="Pangalinan J."/>
            <person name="Salamov A.A."/>
            <person name="Simmons B.A."/>
            <person name="Magnuson J.K."/>
            <person name="Chen J."/>
            <person name="Drula E."/>
            <person name="Henrissat B."/>
            <person name="Wiebenga A."/>
            <person name="Lubbers R.J."/>
            <person name="Gomes A.C."/>
            <person name="Makela M.R."/>
            <person name="Stajich J."/>
            <person name="Grigoriev I.V."/>
            <person name="Mortensen U.H."/>
            <person name="De Vries R.P."/>
            <person name="Baker S.E."/>
            <person name="Andersen M.R."/>
        </authorList>
    </citation>
    <scope>NUCLEOTIDE SEQUENCE [LARGE SCALE GENOMIC DNA]</scope>
    <source>
        <strain evidence="2 3">CBS 209.92</strain>
    </source>
</reference>
<organism evidence="2 3">
    <name type="scientific">Aspergillus keveii</name>
    <dbReference type="NCBI Taxonomy" id="714993"/>
    <lineage>
        <taxon>Eukaryota</taxon>
        <taxon>Fungi</taxon>
        <taxon>Dikarya</taxon>
        <taxon>Ascomycota</taxon>
        <taxon>Pezizomycotina</taxon>
        <taxon>Eurotiomycetes</taxon>
        <taxon>Eurotiomycetidae</taxon>
        <taxon>Eurotiales</taxon>
        <taxon>Aspergillaceae</taxon>
        <taxon>Aspergillus</taxon>
        <taxon>Aspergillus subgen. Nidulantes</taxon>
    </lineage>
</organism>
<feature type="chain" id="PRO_5046263686" description="Secreted protein" evidence="1">
    <location>
        <begin position="18"/>
        <end position="78"/>
    </location>
</feature>
<dbReference type="Proteomes" id="UP001610563">
    <property type="component" value="Unassembled WGS sequence"/>
</dbReference>
<evidence type="ECO:0000313" key="3">
    <source>
        <dbReference type="Proteomes" id="UP001610563"/>
    </source>
</evidence>
<protein>
    <recommendedName>
        <fullName evidence="4">Secreted protein</fullName>
    </recommendedName>
</protein>
<gene>
    <name evidence="2" type="ORF">BJX66DRAFT_315522</name>
</gene>
<evidence type="ECO:0000256" key="1">
    <source>
        <dbReference type="SAM" id="SignalP"/>
    </source>
</evidence>
<feature type="signal peptide" evidence="1">
    <location>
        <begin position="1"/>
        <end position="17"/>
    </location>
</feature>
<name>A0ABR4FPA7_9EURO</name>
<evidence type="ECO:0000313" key="2">
    <source>
        <dbReference type="EMBL" id="KAL2785093.1"/>
    </source>
</evidence>